<comment type="subcellular location">
    <subcellularLocation>
        <location evidence="2">Membrane</location>
        <topology evidence="2">Multi-pass membrane protein</topology>
    </subcellularLocation>
</comment>
<dbReference type="PANTHER" id="PTHR10978">
    <property type="entry name" value="SUCCINATE DEHYDROGENASE CYTOCHROME B560 SUBUNIT"/>
    <property type="match status" value="1"/>
</dbReference>
<dbReference type="Gene3D" id="1.20.1300.10">
    <property type="entry name" value="Fumarate reductase/succinate dehydrogenase, transmembrane subunit"/>
    <property type="match status" value="1"/>
</dbReference>
<dbReference type="CDD" id="cd03499">
    <property type="entry name" value="SQR_TypeC_SdhC"/>
    <property type="match status" value="1"/>
</dbReference>
<evidence type="ECO:0000256" key="9">
    <source>
        <dbReference type="ARBA" id="ARBA00023004"/>
    </source>
</evidence>
<reference evidence="14 15" key="1">
    <citation type="submission" date="2013-03" db="EMBL/GenBank/DDBJ databases">
        <authorList>
            <person name="Le V."/>
        </authorList>
    </citation>
    <scope>NUCLEOTIDE SEQUENCE [LARGE SCALE GENOMIC DNA]</scope>
    <source>
        <strain evidence="14 15">BiD32</strain>
    </source>
</reference>
<keyword evidence="5 12" id="KW-0349">Heme</keyword>
<proteinExistence type="inferred from homology"/>
<protein>
    <recommendedName>
        <fullName evidence="4">Succinate dehydrogenase cytochrome b556 subunit</fullName>
    </recommendedName>
</protein>
<keyword evidence="6 13" id="KW-0812">Transmembrane</keyword>
<evidence type="ECO:0000256" key="10">
    <source>
        <dbReference type="ARBA" id="ARBA00023136"/>
    </source>
</evidence>
<dbReference type="InterPro" id="IPR014314">
    <property type="entry name" value="Succ_DH_cytb556"/>
</dbReference>
<dbReference type="Pfam" id="PF01127">
    <property type="entry name" value="Sdh_cyt"/>
    <property type="match status" value="1"/>
</dbReference>
<comment type="caution">
    <text evidence="14">The sequence shown here is derived from an EMBL/GenBank/DDBJ whole genome shotgun (WGS) entry which is preliminary data.</text>
</comment>
<dbReference type="AlphaFoldDB" id="N1MQN5"/>
<dbReference type="SUPFAM" id="SSF81343">
    <property type="entry name" value="Fumarate reductase respiratory complex transmembrane subunits"/>
    <property type="match status" value="1"/>
</dbReference>
<dbReference type="GO" id="GO:0046872">
    <property type="term" value="F:metal ion binding"/>
    <property type="evidence" value="ECO:0007669"/>
    <property type="project" value="UniProtKB-KW"/>
</dbReference>
<feature type="transmembrane region" description="Helical" evidence="13">
    <location>
        <begin position="98"/>
        <end position="117"/>
    </location>
</feature>
<evidence type="ECO:0000256" key="8">
    <source>
        <dbReference type="ARBA" id="ARBA00022989"/>
    </source>
</evidence>
<evidence type="ECO:0000256" key="7">
    <source>
        <dbReference type="ARBA" id="ARBA00022723"/>
    </source>
</evidence>
<comment type="subunit">
    <text evidence="11">Part of an enzyme complex containing four subunits: a flavoprotein, an iron-sulfur protein, plus two membrane-anchoring proteins, SdhC and SdhD. The complex can form homotrimers.</text>
</comment>
<keyword evidence="15" id="KW-1185">Reference proteome</keyword>
<evidence type="ECO:0000256" key="11">
    <source>
        <dbReference type="ARBA" id="ARBA00025912"/>
    </source>
</evidence>
<comment type="similarity">
    <text evidence="3">Belongs to the cytochrome b560 family.</text>
</comment>
<evidence type="ECO:0000313" key="14">
    <source>
        <dbReference type="EMBL" id="CCW17992.1"/>
    </source>
</evidence>
<dbReference type="InterPro" id="IPR034804">
    <property type="entry name" value="SQR/QFR_C/D"/>
</dbReference>
<evidence type="ECO:0000256" key="2">
    <source>
        <dbReference type="ARBA" id="ARBA00004141"/>
    </source>
</evidence>
<evidence type="ECO:0000256" key="3">
    <source>
        <dbReference type="ARBA" id="ARBA00007244"/>
    </source>
</evidence>
<keyword evidence="8 13" id="KW-1133">Transmembrane helix</keyword>
<evidence type="ECO:0000256" key="12">
    <source>
        <dbReference type="PIRSR" id="PIRSR000178-1"/>
    </source>
</evidence>
<keyword evidence="7 12" id="KW-0479">Metal-binding</keyword>
<feature type="transmembrane region" description="Helical" evidence="13">
    <location>
        <begin position="25"/>
        <end position="50"/>
    </location>
</feature>
<dbReference type="InterPro" id="IPR018495">
    <property type="entry name" value="Succ_DH_cyt_bsu_CS"/>
</dbReference>
<reference evidence="15" key="2">
    <citation type="submission" date="2013-04" db="EMBL/GenBank/DDBJ databases">
        <title>Bisphenol A degrading Sphingobium sp. strain BiD32.</title>
        <authorList>
            <person name="Nielsen J.L."/>
            <person name="Zhou N.A."/>
            <person name="Kjeldal H."/>
        </authorList>
    </citation>
    <scope>NUCLEOTIDE SEQUENCE [LARGE SCALE GENOMIC DNA]</scope>
    <source>
        <strain evidence="15">BiD32</strain>
    </source>
</reference>
<gene>
    <name evidence="14" type="ORF">EBBID32_23420</name>
</gene>
<sequence length="125" mass="13905">MSPHLQIYRPTITMAMSFAHRLTGAALYLGTLLVAWWLIAVTLSANSYAVFQGFLDSWPGQLILFGYIWALIHHMLGGLRHLLWDFGIWIDLPAASRLAWATLIGSTVLATVAWMAGHSIRAMIP</sequence>
<keyword evidence="10 13" id="KW-0472">Membrane</keyword>
<evidence type="ECO:0000313" key="15">
    <source>
        <dbReference type="Proteomes" id="UP000013201"/>
    </source>
</evidence>
<dbReference type="Proteomes" id="UP000013201">
    <property type="component" value="Unassembled WGS sequence"/>
</dbReference>
<feature type="binding site" description="axial binding residue" evidence="12">
    <location>
        <position position="74"/>
    </location>
    <ligand>
        <name>heme</name>
        <dbReference type="ChEBI" id="CHEBI:30413"/>
        <note>ligand shared with second transmembrane subunit</note>
    </ligand>
    <ligandPart>
        <name>Fe</name>
        <dbReference type="ChEBI" id="CHEBI:18248"/>
    </ligandPart>
</feature>
<evidence type="ECO:0000256" key="5">
    <source>
        <dbReference type="ARBA" id="ARBA00022617"/>
    </source>
</evidence>
<evidence type="ECO:0000256" key="1">
    <source>
        <dbReference type="ARBA" id="ARBA00004050"/>
    </source>
</evidence>
<feature type="transmembrane region" description="Helical" evidence="13">
    <location>
        <begin position="62"/>
        <end position="83"/>
    </location>
</feature>
<organism evidence="14 15">
    <name type="scientific">Sphingobium indicum BiD32</name>
    <dbReference type="NCBI Taxonomy" id="1301087"/>
    <lineage>
        <taxon>Bacteria</taxon>
        <taxon>Pseudomonadati</taxon>
        <taxon>Pseudomonadota</taxon>
        <taxon>Alphaproteobacteria</taxon>
        <taxon>Sphingomonadales</taxon>
        <taxon>Sphingomonadaceae</taxon>
        <taxon>Sphingobium</taxon>
    </lineage>
</organism>
<dbReference type="PANTHER" id="PTHR10978:SF5">
    <property type="entry name" value="SUCCINATE DEHYDROGENASE CYTOCHROME B560 SUBUNIT, MITOCHONDRIAL"/>
    <property type="match status" value="1"/>
</dbReference>
<keyword evidence="9 12" id="KW-0408">Iron</keyword>
<evidence type="ECO:0000256" key="6">
    <source>
        <dbReference type="ARBA" id="ARBA00022692"/>
    </source>
</evidence>
<dbReference type="PROSITE" id="PS01001">
    <property type="entry name" value="SDH_CYT_2"/>
    <property type="match status" value="1"/>
</dbReference>
<comment type="cofactor">
    <cofactor evidence="12">
        <name>heme</name>
        <dbReference type="ChEBI" id="CHEBI:30413"/>
    </cofactor>
    <text evidence="12">The heme is bound between the two transmembrane subunits.</text>
</comment>
<dbReference type="GO" id="GO:0016020">
    <property type="term" value="C:membrane"/>
    <property type="evidence" value="ECO:0007669"/>
    <property type="project" value="UniProtKB-SubCell"/>
</dbReference>
<dbReference type="GO" id="GO:0006099">
    <property type="term" value="P:tricarboxylic acid cycle"/>
    <property type="evidence" value="ECO:0007669"/>
    <property type="project" value="InterPro"/>
</dbReference>
<dbReference type="NCBIfam" id="TIGR02970">
    <property type="entry name" value="succ_dehyd_cytB"/>
    <property type="match status" value="1"/>
</dbReference>
<dbReference type="InterPro" id="IPR000701">
    <property type="entry name" value="SuccDH_FuR_B_TM-su"/>
</dbReference>
<dbReference type="EMBL" id="CAVK010000115">
    <property type="protein sequence ID" value="CCW17992.1"/>
    <property type="molecule type" value="Genomic_DNA"/>
</dbReference>
<name>N1MQN5_9SPHN</name>
<dbReference type="PIRSF" id="PIRSF000178">
    <property type="entry name" value="SDH_cyt_b560"/>
    <property type="match status" value="1"/>
</dbReference>
<dbReference type="GO" id="GO:0009055">
    <property type="term" value="F:electron transfer activity"/>
    <property type="evidence" value="ECO:0007669"/>
    <property type="project" value="InterPro"/>
</dbReference>
<accession>N1MQN5</accession>
<comment type="function">
    <text evidence="1">Membrane-anchoring subunit of succinate dehydrogenase (SDH).</text>
</comment>
<evidence type="ECO:0000256" key="4">
    <source>
        <dbReference type="ARBA" id="ARBA00020076"/>
    </source>
</evidence>
<evidence type="ECO:0000256" key="13">
    <source>
        <dbReference type="SAM" id="Phobius"/>
    </source>
</evidence>